<evidence type="ECO:0000313" key="4">
    <source>
        <dbReference type="Proteomes" id="UP000807469"/>
    </source>
</evidence>
<evidence type="ECO:0000313" key="3">
    <source>
        <dbReference type="EMBL" id="KAF9481403.1"/>
    </source>
</evidence>
<feature type="chain" id="PRO_5040160585" evidence="2">
    <location>
        <begin position="27"/>
        <end position="378"/>
    </location>
</feature>
<feature type="signal peptide" evidence="2">
    <location>
        <begin position="1"/>
        <end position="26"/>
    </location>
</feature>
<dbReference type="OrthoDB" id="2270193at2759"/>
<keyword evidence="2" id="KW-0732">Signal</keyword>
<keyword evidence="4" id="KW-1185">Reference proteome</keyword>
<reference evidence="3" key="1">
    <citation type="submission" date="2020-11" db="EMBL/GenBank/DDBJ databases">
        <authorList>
            <consortium name="DOE Joint Genome Institute"/>
            <person name="Ahrendt S."/>
            <person name="Riley R."/>
            <person name="Andreopoulos W."/>
            <person name="Labutti K."/>
            <person name="Pangilinan J."/>
            <person name="Ruiz-Duenas F.J."/>
            <person name="Barrasa J.M."/>
            <person name="Sanchez-Garcia M."/>
            <person name="Camarero S."/>
            <person name="Miyauchi S."/>
            <person name="Serrano A."/>
            <person name="Linde D."/>
            <person name="Babiker R."/>
            <person name="Drula E."/>
            <person name="Ayuso-Fernandez I."/>
            <person name="Pacheco R."/>
            <person name="Padilla G."/>
            <person name="Ferreira P."/>
            <person name="Barriuso J."/>
            <person name="Kellner H."/>
            <person name="Castanera R."/>
            <person name="Alfaro M."/>
            <person name="Ramirez L."/>
            <person name="Pisabarro A.G."/>
            <person name="Kuo A."/>
            <person name="Tritt A."/>
            <person name="Lipzen A."/>
            <person name="He G."/>
            <person name="Yan M."/>
            <person name="Ng V."/>
            <person name="Cullen D."/>
            <person name="Martin F."/>
            <person name="Rosso M.-N."/>
            <person name="Henrissat B."/>
            <person name="Hibbett D."/>
            <person name="Martinez A.T."/>
            <person name="Grigoriev I.V."/>
        </authorList>
    </citation>
    <scope>NUCLEOTIDE SEQUENCE</scope>
    <source>
        <strain evidence="3">CIRM-BRFM 674</strain>
    </source>
</reference>
<protein>
    <submittedName>
        <fullName evidence="3">Uncharacterized protein</fullName>
    </submittedName>
</protein>
<comment type="caution">
    <text evidence="3">The sequence shown here is derived from an EMBL/GenBank/DDBJ whole genome shotgun (WGS) entry which is preliminary data.</text>
</comment>
<feature type="compositionally biased region" description="Low complexity" evidence="1">
    <location>
        <begin position="268"/>
        <end position="294"/>
    </location>
</feature>
<gene>
    <name evidence="3" type="ORF">BDN70DRAFT_876371</name>
</gene>
<feature type="compositionally biased region" description="Polar residues" evidence="1">
    <location>
        <begin position="198"/>
        <end position="209"/>
    </location>
</feature>
<dbReference type="Proteomes" id="UP000807469">
    <property type="component" value="Unassembled WGS sequence"/>
</dbReference>
<name>A0A9P6D389_9AGAR</name>
<accession>A0A9P6D389</accession>
<feature type="compositionally biased region" description="Polar residues" evidence="1">
    <location>
        <begin position="178"/>
        <end position="189"/>
    </location>
</feature>
<feature type="region of interest" description="Disordered" evidence="1">
    <location>
        <begin position="166"/>
        <end position="230"/>
    </location>
</feature>
<proteinExistence type="predicted"/>
<evidence type="ECO:0000256" key="2">
    <source>
        <dbReference type="SAM" id="SignalP"/>
    </source>
</evidence>
<feature type="region of interest" description="Disordered" evidence="1">
    <location>
        <begin position="268"/>
        <end position="295"/>
    </location>
</feature>
<organism evidence="3 4">
    <name type="scientific">Pholiota conissans</name>
    <dbReference type="NCBI Taxonomy" id="109636"/>
    <lineage>
        <taxon>Eukaryota</taxon>
        <taxon>Fungi</taxon>
        <taxon>Dikarya</taxon>
        <taxon>Basidiomycota</taxon>
        <taxon>Agaricomycotina</taxon>
        <taxon>Agaricomycetes</taxon>
        <taxon>Agaricomycetidae</taxon>
        <taxon>Agaricales</taxon>
        <taxon>Agaricineae</taxon>
        <taxon>Strophariaceae</taxon>
        <taxon>Pholiota</taxon>
    </lineage>
</organism>
<feature type="compositionally biased region" description="Basic and acidic residues" evidence="1">
    <location>
        <begin position="218"/>
        <end position="229"/>
    </location>
</feature>
<sequence>MTATARGLSAGTVCVLLDYVCPLTGAVPPHLLSRPLLQRHHFLALSPEKPAEYLAWPSAQQSRAVHLLQSVPVPPPDSSISVNYSAHSAGDNLFAHARITPDLRLVFLWDNHAGWLYHNVALMPFPPDSYPSFERAYAVYAPEDFLPEPGYTLNVTHDDDDSYWDAYAGSDHDDRAPASTNALDPNPNSEDAYWAQYSAVQGSGDSTLPSPRPGRNAKHQDGLHNKSSERIIIPSDDLQMYREEPYNPLQPPEPSALASRLAALAMQSRSGAASPPLIDDSPTSDTDSNTASAPGVIETTTSAPAASSQVSIQSQNNADEFCVVDSSPTAELVDPTQEILQEHIKSLYRLWKLGRSDRLATQEKVVFLATVKRALEQL</sequence>
<evidence type="ECO:0000256" key="1">
    <source>
        <dbReference type="SAM" id="MobiDB-lite"/>
    </source>
</evidence>
<dbReference type="EMBL" id="MU155179">
    <property type="protein sequence ID" value="KAF9481403.1"/>
    <property type="molecule type" value="Genomic_DNA"/>
</dbReference>
<dbReference type="AlphaFoldDB" id="A0A9P6D389"/>